<name>A0A914UZK8_9BILA</name>
<feature type="coiled-coil region" evidence="1">
    <location>
        <begin position="37"/>
        <end position="97"/>
    </location>
</feature>
<evidence type="ECO:0000313" key="3">
    <source>
        <dbReference type="WBParaSite" id="PSAMB.scaffold13973size2049.g35787.t1"/>
    </source>
</evidence>
<dbReference type="WBParaSite" id="PSAMB.scaffold13973size2049.g35787.t1">
    <property type="protein sequence ID" value="PSAMB.scaffold13973size2049.g35787.t1"/>
    <property type="gene ID" value="PSAMB.scaffold13973size2049.g35787"/>
</dbReference>
<sequence length="103" mass="11937">MGATRGFTLRGWDMTEALIGKANHIVQTQFHGSSVTLPESQDNAKQYEQTIAQLKDELQILKKRLADEVTPRKDPVSEELDRKYKDLKEKNRQLILDKQDLQR</sequence>
<accession>A0A914UZK8</accession>
<keyword evidence="1" id="KW-0175">Coiled coil</keyword>
<reference evidence="3" key="1">
    <citation type="submission" date="2022-11" db="UniProtKB">
        <authorList>
            <consortium name="WormBaseParasite"/>
        </authorList>
    </citation>
    <scope>IDENTIFICATION</scope>
</reference>
<evidence type="ECO:0000256" key="1">
    <source>
        <dbReference type="SAM" id="Coils"/>
    </source>
</evidence>
<dbReference type="Proteomes" id="UP000887566">
    <property type="component" value="Unplaced"/>
</dbReference>
<protein>
    <submittedName>
        <fullName evidence="3">Uncharacterized protein</fullName>
    </submittedName>
</protein>
<keyword evidence="2" id="KW-1185">Reference proteome</keyword>
<organism evidence="2 3">
    <name type="scientific">Plectus sambesii</name>
    <dbReference type="NCBI Taxonomy" id="2011161"/>
    <lineage>
        <taxon>Eukaryota</taxon>
        <taxon>Metazoa</taxon>
        <taxon>Ecdysozoa</taxon>
        <taxon>Nematoda</taxon>
        <taxon>Chromadorea</taxon>
        <taxon>Plectida</taxon>
        <taxon>Plectina</taxon>
        <taxon>Plectoidea</taxon>
        <taxon>Plectidae</taxon>
        <taxon>Plectus</taxon>
    </lineage>
</organism>
<evidence type="ECO:0000313" key="2">
    <source>
        <dbReference type="Proteomes" id="UP000887566"/>
    </source>
</evidence>
<dbReference type="AlphaFoldDB" id="A0A914UZK8"/>
<proteinExistence type="predicted"/>